<accession>A0ABR9SJ12</accession>
<gene>
    <name evidence="1" type="ORF">IM725_17425</name>
</gene>
<comment type="caution">
    <text evidence="1">The sequence shown here is derived from an EMBL/GenBank/DDBJ whole genome shotgun (WGS) entry which is preliminary data.</text>
</comment>
<evidence type="ECO:0000313" key="1">
    <source>
        <dbReference type="EMBL" id="MBE7942354.1"/>
    </source>
</evidence>
<reference evidence="1 2" key="1">
    <citation type="submission" date="2020-10" db="EMBL/GenBank/DDBJ databases">
        <title>Draft genome of Ramlibacter aquaticus LMG 30558.</title>
        <authorList>
            <person name="Props R."/>
        </authorList>
    </citation>
    <scope>NUCLEOTIDE SEQUENCE [LARGE SCALE GENOMIC DNA]</scope>
    <source>
        <strain evidence="1 2">LMG 30558</strain>
    </source>
</reference>
<keyword evidence="2" id="KW-1185">Reference proteome</keyword>
<sequence length="85" mass="9229">MAALRVLSTDVKNIETFIDDGGEITIGPVGPVACAATACDYHNAIVMLVRRDGETVSALWKRLDKAIARYYAEDTITDEINGIDD</sequence>
<evidence type="ECO:0000313" key="2">
    <source>
        <dbReference type="Proteomes" id="UP000715965"/>
    </source>
</evidence>
<protein>
    <submittedName>
        <fullName evidence="1">Uncharacterized protein</fullName>
    </submittedName>
</protein>
<proteinExistence type="predicted"/>
<organism evidence="1 2">
    <name type="scientific">Ramlibacter aquaticus</name>
    <dbReference type="NCBI Taxonomy" id="2780094"/>
    <lineage>
        <taxon>Bacteria</taxon>
        <taxon>Pseudomonadati</taxon>
        <taxon>Pseudomonadota</taxon>
        <taxon>Betaproteobacteria</taxon>
        <taxon>Burkholderiales</taxon>
        <taxon>Comamonadaceae</taxon>
        <taxon>Ramlibacter</taxon>
    </lineage>
</organism>
<dbReference type="Proteomes" id="UP000715965">
    <property type="component" value="Unassembled WGS sequence"/>
</dbReference>
<name>A0ABR9SJ12_9BURK</name>
<dbReference type="EMBL" id="JADDOJ010000094">
    <property type="protein sequence ID" value="MBE7942354.1"/>
    <property type="molecule type" value="Genomic_DNA"/>
</dbReference>